<evidence type="ECO:0000313" key="2">
    <source>
        <dbReference type="Proteomes" id="UP000241769"/>
    </source>
</evidence>
<dbReference type="EMBL" id="MDYQ01000691">
    <property type="protein sequence ID" value="PRP73046.1"/>
    <property type="molecule type" value="Genomic_DNA"/>
</dbReference>
<sequence>MSRLKPLCHPISICAQVHPHTDASLASTLRYQYSMLSRIVVTESFRDISVFEKHNFLKETFTGYFH</sequence>
<accession>A0A2P6MMX9</accession>
<evidence type="ECO:0000313" key="1">
    <source>
        <dbReference type="EMBL" id="PRP73046.1"/>
    </source>
</evidence>
<dbReference type="AlphaFoldDB" id="A0A2P6MMX9"/>
<organism evidence="1 2">
    <name type="scientific">Planoprotostelium fungivorum</name>
    <dbReference type="NCBI Taxonomy" id="1890364"/>
    <lineage>
        <taxon>Eukaryota</taxon>
        <taxon>Amoebozoa</taxon>
        <taxon>Evosea</taxon>
        <taxon>Variosea</taxon>
        <taxon>Cavosteliida</taxon>
        <taxon>Cavosteliaceae</taxon>
        <taxon>Planoprotostelium</taxon>
    </lineage>
</organism>
<gene>
    <name evidence="1" type="ORF">PROFUN_16898</name>
</gene>
<dbReference type="InParanoid" id="A0A2P6MMX9"/>
<name>A0A2P6MMX9_9EUKA</name>
<proteinExistence type="predicted"/>
<dbReference type="Proteomes" id="UP000241769">
    <property type="component" value="Unassembled WGS sequence"/>
</dbReference>
<reference evidence="1 2" key="1">
    <citation type="journal article" date="2018" name="Genome Biol. Evol.">
        <title>Multiple Roots of Fruiting Body Formation in Amoebozoa.</title>
        <authorList>
            <person name="Hillmann F."/>
            <person name="Forbes G."/>
            <person name="Novohradska S."/>
            <person name="Ferling I."/>
            <person name="Riege K."/>
            <person name="Groth M."/>
            <person name="Westermann M."/>
            <person name="Marz M."/>
            <person name="Spaller T."/>
            <person name="Winckler T."/>
            <person name="Schaap P."/>
            <person name="Glockner G."/>
        </authorList>
    </citation>
    <scope>NUCLEOTIDE SEQUENCE [LARGE SCALE GENOMIC DNA]</scope>
    <source>
        <strain evidence="1 2">Jena</strain>
    </source>
</reference>
<keyword evidence="2" id="KW-1185">Reference proteome</keyword>
<protein>
    <submittedName>
        <fullName evidence="1">Uncharacterized protein</fullName>
    </submittedName>
</protein>
<comment type="caution">
    <text evidence="1">The sequence shown here is derived from an EMBL/GenBank/DDBJ whole genome shotgun (WGS) entry which is preliminary data.</text>
</comment>